<protein>
    <submittedName>
        <fullName evidence="2">Uncharacterized protein</fullName>
    </submittedName>
</protein>
<feature type="transmembrane region" description="Helical" evidence="1">
    <location>
        <begin position="214"/>
        <end position="233"/>
    </location>
</feature>
<keyword evidence="3" id="KW-1185">Reference proteome</keyword>
<dbReference type="OrthoDB" id="5784756at2"/>
<dbReference type="EMBL" id="QZMU01000001">
    <property type="protein sequence ID" value="RRQ20846.1"/>
    <property type="molecule type" value="Genomic_DNA"/>
</dbReference>
<proteinExistence type="predicted"/>
<keyword evidence="1" id="KW-1133">Transmembrane helix</keyword>
<keyword evidence="1" id="KW-0812">Transmembrane</keyword>
<sequence length="236" mass="25720">MSLASPSPAIRILALLVFAAGLAHARGPVLGLGLGGLAAFVLFSWPARGSLRIPGAGQALRRLRWLLVALVFIYGWLTPGTPLAPALGSLSPSWQGLAAGGVRALILLGMVLAVYLLLTTTSREQLLVGLAWLTRPLQRLGLDARRLNVRIVLTLQRVPQAQELIRQWQAELPPLRRWRAFAAALPGLWQRVLAAAENDPPVVLEIPLQPRPVWWEWTWPALIALVFLLPWLGGLG</sequence>
<feature type="transmembrane region" description="Helical" evidence="1">
    <location>
        <begin position="96"/>
        <end position="118"/>
    </location>
</feature>
<name>A0A426QGH3_9GAMM</name>
<dbReference type="AlphaFoldDB" id="A0A426QGH3"/>
<evidence type="ECO:0000256" key="1">
    <source>
        <dbReference type="SAM" id="Phobius"/>
    </source>
</evidence>
<dbReference type="Proteomes" id="UP000287798">
    <property type="component" value="Unassembled WGS sequence"/>
</dbReference>
<organism evidence="2 3">
    <name type="scientific">Thiohalobacter thiocyanaticus</name>
    <dbReference type="NCBI Taxonomy" id="585455"/>
    <lineage>
        <taxon>Bacteria</taxon>
        <taxon>Pseudomonadati</taxon>
        <taxon>Pseudomonadota</taxon>
        <taxon>Gammaproteobacteria</taxon>
        <taxon>Thiohalobacterales</taxon>
        <taxon>Thiohalobacteraceae</taxon>
        <taxon>Thiohalobacter</taxon>
    </lineage>
</organism>
<accession>A0A426QGH3</accession>
<reference evidence="2 3" key="1">
    <citation type="journal article" date="2010" name="Int. J. Syst. Evol. Microbiol.">
        <title>Thiohalobacter thiocyanaticus gen. nov., sp. nov., a moderately halophilic, sulfur-oxidizing gammaproteobacterium from hypersaline lakes, that utilizes thiocyanate.</title>
        <authorList>
            <person name="Sorokin D.Y."/>
            <person name="Kovaleva O.L."/>
            <person name="Tourova T.P."/>
            <person name="Muyzer G."/>
        </authorList>
    </citation>
    <scope>NUCLEOTIDE SEQUENCE [LARGE SCALE GENOMIC DNA]</scope>
    <source>
        <strain evidence="2 3">Hrh1</strain>
    </source>
</reference>
<dbReference type="RefSeq" id="WP_125180058.1">
    <property type="nucleotide sequence ID" value="NZ_QZMU01000001.1"/>
</dbReference>
<gene>
    <name evidence="2" type="ORF">D6C00_01925</name>
</gene>
<feature type="transmembrane region" description="Helical" evidence="1">
    <location>
        <begin position="63"/>
        <end position="84"/>
    </location>
</feature>
<keyword evidence="1" id="KW-0472">Membrane</keyword>
<evidence type="ECO:0000313" key="2">
    <source>
        <dbReference type="EMBL" id="RRQ20846.1"/>
    </source>
</evidence>
<evidence type="ECO:0000313" key="3">
    <source>
        <dbReference type="Proteomes" id="UP000287798"/>
    </source>
</evidence>
<comment type="caution">
    <text evidence="2">The sequence shown here is derived from an EMBL/GenBank/DDBJ whole genome shotgun (WGS) entry which is preliminary data.</text>
</comment>